<dbReference type="HOGENOM" id="CLU_001724_0_1_1"/>
<evidence type="ECO:0000256" key="2">
    <source>
        <dbReference type="ARBA" id="ARBA00022679"/>
    </source>
</evidence>
<keyword evidence="5" id="KW-0732">Signal</keyword>
<dbReference type="PANTHER" id="PTHR11926">
    <property type="entry name" value="GLUCOSYL/GLUCURONOSYL TRANSFERASES"/>
    <property type="match status" value="1"/>
</dbReference>
<evidence type="ECO:0000256" key="4">
    <source>
        <dbReference type="RuleBase" id="RU362057"/>
    </source>
</evidence>
<evidence type="ECO:0000256" key="1">
    <source>
        <dbReference type="ARBA" id="ARBA00009995"/>
    </source>
</evidence>
<evidence type="ECO:0000256" key="3">
    <source>
        <dbReference type="RuleBase" id="RU003718"/>
    </source>
</evidence>
<keyword evidence="3" id="KW-0328">Glycosyltransferase</keyword>
<dbReference type="AlphaFoldDB" id="D8T0B4"/>
<proteinExistence type="inferred from homology"/>
<dbReference type="KEGG" id="smo:SELMODRAFT_427660"/>
<keyword evidence="7" id="KW-1185">Reference proteome</keyword>
<dbReference type="PANTHER" id="PTHR11926:SF774">
    <property type="entry name" value="UDP-GLYCOSYLTRANSFERASE 85A1-RELATED"/>
    <property type="match status" value="1"/>
</dbReference>
<dbReference type="Gramene" id="EFJ09878">
    <property type="protein sequence ID" value="EFJ09878"/>
    <property type="gene ID" value="SELMODRAFT_427660"/>
</dbReference>
<dbReference type="EMBL" id="GL377658">
    <property type="protein sequence ID" value="EFJ09878.1"/>
    <property type="molecule type" value="Genomic_DNA"/>
</dbReference>
<dbReference type="eggNOG" id="KOG1192">
    <property type="taxonomic scope" value="Eukaryota"/>
</dbReference>
<dbReference type="Gene3D" id="3.40.50.2000">
    <property type="entry name" value="Glycogen Phosphorylase B"/>
    <property type="match status" value="2"/>
</dbReference>
<feature type="chain" id="PRO_5003123204" description="Glycosyltransferase" evidence="5">
    <location>
        <begin position="19"/>
        <end position="432"/>
    </location>
</feature>
<reference evidence="6 7" key="1">
    <citation type="journal article" date="2011" name="Science">
        <title>The Selaginella genome identifies genetic changes associated with the evolution of vascular plants.</title>
        <authorList>
            <person name="Banks J.A."/>
            <person name="Nishiyama T."/>
            <person name="Hasebe M."/>
            <person name="Bowman J.L."/>
            <person name="Gribskov M."/>
            <person name="dePamphilis C."/>
            <person name="Albert V.A."/>
            <person name="Aono N."/>
            <person name="Aoyama T."/>
            <person name="Ambrose B.A."/>
            <person name="Ashton N.W."/>
            <person name="Axtell M.J."/>
            <person name="Barker E."/>
            <person name="Barker M.S."/>
            <person name="Bennetzen J.L."/>
            <person name="Bonawitz N.D."/>
            <person name="Chapple C."/>
            <person name="Cheng C."/>
            <person name="Correa L.G."/>
            <person name="Dacre M."/>
            <person name="DeBarry J."/>
            <person name="Dreyer I."/>
            <person name="Elias M."/>
            <person name="Engstrom E.M."/>
            <person name="Estelle M."/>
            <person name="Feng L."/>
            <person name="Finet C."/>
            <person name="Floyd S.K."/>
            <person name="Frommer W.B."/>
            <person name="Fujita T."/>
            <person name="Gramzow L."/>
            <person name="Gutensohn M."/>
            <person name="Harholt J."/>
            <person name="Hattori M."/>
            <person name="Heyl A."/>
            <person name="Hirai T."/>
            <person name="Hiwatashi Y."/>
            <person name="Ishikawa M."/>
            <person name="Iwata M."/>
            <person name="Karol K.G."/>
            <person name="Koehler B."/>
            <person name="Kolukisaoglu U."/>
            <person name="Kubo M."/>
            <person name="Kurata T."/>
            <person name="Lalonde S."/>
            <person name="Li K."/>
            <person name="Li Y."/>
            <person name="Litt A."/>
            <person name="Lyons E."/>
            <person name="Manning G."/>
            <person name="Maruyama T."/>
            <person name="Michael T.P."/>
            <person name="Mikami K."/>
            <person name="Miyazaki S."/>
            <person name="Morinaga S."/>
            <person name="Murata T."/>
            <person name="Mueller-Roeber B."/>
            <person name="Nelson D.R."/>
            <person name="Obara M."/>
            <person name="Oguri Y."/>
            <person name="Olmstead R.G."/>
            <person name="Onodera N."/>
            <person name="Petersen B.L."/>
            <person name="Pils B."/>
            <person name="Prigge M."/>
            <person name="Rensing S.A."/>
            <person name="Riano-Pachon D.M."/>
            <person name="Roberts A.W."/>
            <person name="Sato Y."/>
            <person name="Scheller H.V."/>
            <person name="Schulz B."/>
            <person name="Schulz C."/>
            <person name="Shakirov E.V."/>
            <person name="Shibagaki N."/>
            <person name="Shinohara N."/>
            <person name="Shippen D.E."/>
            <person name="Soerensen I."/>
            <person name="Sotooka R."/>
            <person name="Sugimoto N."/>
            <person name="Sugita M."/>
            <person name="Sumikawa N."/>
            <person name="Tanurdzic M."/>
            <person name="Theissen G."/>
            <person name="Ulvskov P."/>
            <person name="Wakazuki S."/>
            <person name="Weng J.K."/>
            <person name="Willats W.W."/>
            <person name="Wipf D."/>
            <person name="Wolf P.G."/>
            <person name="Yang L."/>
            <person name="Zimmer A.D."/>
            <person name="Zhu Q."/>
            <person name="Mitros T."/>
            <person name="Hellsten U."/>
            <person name="Loque D."/>
            <person name="Otillar R."/>
            <person name="Salamov A."/>
            <person name="Schmutz J."/>
            <person name="Shapiro H."/>
            <person name="Lindquist E."/>
            <person name="Lucas S."/>
            <person name="Rokhsar D."/>
            <person name="Grigoriev I.V."/>
        </authorList>
    </citation>
    <scope>NUCLEOTIDE SEQUENCE [LARGE SCALE GENOMIC DNA]</scope>
</reference>
<dbReference type="InterPro" id="IPR035595">
    <property type="entry name" value="UDP_glycos_trans_CS"/>
</dbReference>
<dbReference type="Proteomes" id="UP000001514">
    <property type="component" value="Unassembled WGS sequence"/>
</dbReference>
<feature type="signal peptide" evidence="5">
    <location>
        <begin position="1"/>
        <end position="18"/>
    </location>
</feature>
<dbReference type="Pfam" id="PF00201">
    <property type="entry name" value="UDPGT"/>
    <property type="match status" value="1"/>
</dbReference>
<comment type="similarity">
    <text evidence="1 3">Belongs to the UDP-glycosyltransferase family.</text>
</comment>
<dbReference type="EC" id="2.4.1.-" evidence="4"/>
<dbReference type="FunFam" id="3.40.50.2000:FF:000060">
    <property type="entry name" value="Glycosyltransferase"/>
    <property type="match status" value="1"/>
</dbReference>
<evidence type="ECO:0000313" key="7">
    <source>
        <dbReference type="Proteomes" id="UP000001514"/>
    </source>
</evidence>
<dbReference type="CDD" id="cd03784">
    <property type="entry name" value="GT1_Gtf-like"/>
    <property type="match status" value="1"/>
</dbReference>
<keyword evidence="2 3" id="KW-0808">Transferase</keyword>
<dbReference type="GO" id="GO:0035251">
    <property type="term" value="F:UDP-glucosyltransferase activity"/>
    <property type="evidence" value="ECO:0000318"/>
    <property type="project" value="GO_Central"/>
</dbReference>
<sequence length="432" mass="47506">MPGHITPLLHLCQHLAASGCLVTLLKTPENSQSVGAEKWENGVRIKSCLPLDPSKALPAVHKDDHGARLEKVLCYFNRFQALNDDDSMLAIAEELSQSSGVPISCVISDVYVGWARDLAAQLEVPWIALWTSTVADLLVRPLLPKNYATFGFIPYESLHKVLHTYKELVHKIPQADRVLVNSIEGIEGPAIDSLIGSGINIKHIGPLHLLSDKLGTSAQQGVDCKKESSAIIQWLGARPDSSVIYIAFGTTMPVADGQFEELASALEESRQEFVWAIRDSSLIPPGFQERMTKLDQGLVVSWAPQLEILGHRSVGGFLTHCGWNSVMESMSFGMPMVARPITGDQVLTAKFVIDEWGIGVGVRGIEMGRELARKDDLKNSIKALMEADPKTSEIWKNARRVKEVVRAAMKNKGSSRNNIDSLVHKRVKAKCH</sequence>
<dbReference type="SUPFAM" id="SSF53756">
    <property type="entry name" value="UDP-Glycosyltransferase/glycogen phosphorylase"/>
    <property type="match status" value="1"/>
</dbReference>
<dbReference type="InterPro" id="IPR002213">
    <property type="entry name" value="UDP_glucos_trans"/>
</dbReference>
<evidence type="ECO:0000256" key="5">
    <source>
        <dbReference type="SAM" id="SignalP"/>
    </source>
</evidence>
<evidence type="ECO:0000313" key="6">
    <source>
        <dbReference type="EMBL" id="EFJ09878.1"/>
    </source>
</evidence>
<organism evidence="7">
    <name type="scientific">Selaginella moellendorffii</name>
    <name type="common">Spikemoss</name>
    <dbReference type="NCBI Taxonomy" id="88036"/>
    <lineage>
        <taxon>Eukaryota</taxon>
        <taxon>Viridiplantae</taxon>
        <taxon>Streptophyta</taxon>
        <taxon>Embryophyta</taxon>
        <taxon>Tracheophyta</taxon>
        <taxon>Lycopodiopsida</taxon>
        <taxon>Selaginellales</taxon>
        <taxon>Selaginellaceae</taxon>
        <taxon>Selaginella</taxon>
    </lineage>
</organism>
<accession>D8T0B4</accession>
<gene>
    <name evidence="6" type="ORF">SELMODRAFT_427660</name>
</gene>
<dbReference type="InParanoid" id="D8T0B4"/>
<dbReference type="PROSITE" id="PS00375">
    <property type="entry name" value="UDPGT"/>
    <property type="match status" value="1"/>
</dbReference>
<name>D8T0B4_SELML</name>
<protein>
    <recommendedName>
        <fullName evidence="4">Glycosyltransferase</fullName>
        <ecNumber evidence="4">2.4.1.-</ecNumber>
    </recommendedName>
</protein>